<evidence type="ECO:0000256" key="3">
    <source>
        <dbReference type="ARBA" id="ARBA00022801"/>
    </source>
</evidence>
<dbReference type="CDD" id="cd18808">
    <property type="entry name" value="SF1_C_Upf1"/>
    <property type="match status" value="1"/>
</dbReference>
<dbReference type="Pfam" id="PF13086">
    <property type="entry name" value="AAA_11"/>
    <property type="match status" value="1"/>
</dbReference>
<dbReference type="InterPro" id="IPR041679">
    <property type="entry name" value="DNA2/NAM7-like_C"/>
</dbReference>
<keyword evidence="6" id="KW-0175">Coiled coil</keyword>
<reference evidence="8 9" key="1">
    <citation type="submission" date="2011-09" db="EMBL/GenBank/DDBJ databases">
        <title>The draft genome of Methanotorris formicicus Mc-S-70.</title>
        <authorList>
            <consortium name="US DOE Joint Genome Institute (JGI-PGF)"/>
            <person name="Lucas S."/>
            <person name="Han J."/>
            <person name="Lapidus A."/>
            <person name="Cheng J.-F."/>
            <person name="Goodwin L."/>
            <person name="Pitluck S."/>
            <person name="Peters L."/>
            <person name="Land M.L."/>
            <person name="Hauser L."/>
            <person name="Sieprawska-Lupa M."/>
            <person name="Takai K."/>
            <person name="Miyazaki J."/>
            <person name="Whitman W."/>
            <person name="Woyke T.J."/>
        </authorList>
    </citation>
    <scope>NUCLEOTIDE SEQUENCE [LARGE SCALE GENOMIC DNA]</scope>
    <source>
        <strain evidence="8 9">Mc-S-70</strain>
    </source>
</reference>
<dbReference type="FunFam" id="2.40.30.270:FF:000007">
    <property type="entry name" value="DNA helicase, putative"/>
    <property type="match status" value="1"/>
</dbReference>
<sequence length="637" mass="73871">MNIKEYYVDKFIKLIEKERKYEMDFHRKEIEKLGDKREDVGRAILNLKGRKLREELGSVIVRYGRKKPFKRLEISVGDVVLVSKGNPLHSDLFGNVVEIGKNFIDIAFDEEIPKWAYKDVRIDLYVNDITFKRMKKALNKFREIDNRLIGIILGIDESRMGKEVKIGFFDKSLNESQKNAVINALRAMDLYLIHGPPGTGKTRTITEVIVQECMRKNKVLATADSNIAADNILSNLSKYKNINVVRIGHPTRISKNLIEHSLFYMVEKHEKYKAIKKIKEDMIGLMDERDKHKKPTPRWRRGMSDDEIVIFSKLNKDIRGIPRDILKSMAKWIKTNEKIKKLREKMKKIEDEIIKETIRKADVVVATNSMAGCDFLEEFEFDVCVIDEGSQSMEPSALIPIVKSKKLIMAGDHKQLPPTVLSEDEELKKTLFERLIKTYPNFSSILEIQYRMNEKIMKFPNKAFYDNKLKAHKSVESHTIFDLIDVEVDEEDKFIINEEPIVFIDVKGKEKRDKDSTSYYNEEEAKVVAKLVGIFKKYNIPVSVITPYDAQVKLISNLCDGEVNTVDGFQGKEDEVIIISFVRTKKFGFLEDLRRLNVAITRAKRKLIIVGCKELLSQDETYRELIKSAKLTEFMGY</sequence>
<feature type="coiled-coil region" evidence="6">
    <location>
        <begin position="332"/>
        <end position="359"/>
    </location>
</feature>
<dbReference type="SUPFAM" id="SSF52540">
    <property type="entry name" value="P-loop containing nucleoside triphosphate hydrolases"/>
    <property type="match status" value="1"/>
</dbReference>
<dbReference type="Gene3D" id="2.40.30.270">
    <property type="match status" value="1"/>
</dbReference>
<dbReference type="GO" id="GO:0003677">
    <property type="term" value="F:DNA binding"/>
    <property type="evidence" value="ECO:0007669"/>
    <property type="project" value="InterPro"/>
</dbReference>
<evidence type="ECO:0000313" key="9">
    <source>
        <dbReference type="Proteomes" id="UP000003706"/>
    </source>
</evidence>
<dbReference type="InterPro" id="IPR004483">
    <property type="entry name" value="SMUBP-2/Hcs1-like"/>
</dbReference>
<keyword evidence="3" id="KW-0378">Hydrolase</keyword>
<comment type="similarity">
    <text evidence="1">Belongs to the DNA2/NAM7 helicase family.</text>
</comment>
<dbReference type="SMART" id="SM00487">
    <property type="entry name" value="DEXDc"/>
    <property type="match status" value="1"/>
</dbReference>
<comment type="caution">
    <text evidence="8">The sequence shown here is derived from an EMBL/GenBank/DDBJ whole genome shotgun (WGS) entry which is preliminary data.</text>
</comment>
<dbReference type="AlphaFoldDB" id="H1KXU0"/>
<keyword evidence="9" id="KW-1185">Reference proteome</keyword>
<dbReference type="Pfam" id="PF13087">
    <property type="entry name" value="AAA_12"/>
    <property type="match status" value="1"/>
</dbReference>
<dbReference type="PANTHER" id="PTHR43788:SF8">
    <property type="entry name" value="DNA-BINDING PROTEIN SMUBP-2"/>
    <property type="match status" value="1"/>
</dbReference>
<dbReference type="GO" id="GO:0005524">
    <property type="term" value="F:ATP binding"/>
    <property type="evidence" value="ECO:0007669"/>
    <property type="project" value="UniProtKB-KW"/>
</dbReference>
<dbReference type="InterPro" id="IPR027417">
    <property type="entry name" value="P-loop_NTPase"/>
</dbReference>
<evidence type="ECO:0000256" key="1">
    <source>
        <dbReference type="ARBA" id="ARBA00007913"/>
    </source>
</evidence>
<evidence type="ECO:0000256" key="5">
    <source>
        <dbReference type="ARBA" id="ARBA00022840"/>
    </source>
</evidence>
<dbReference type="InterPro" id="IPR047187">
    <property type="entry name" value="SF1_C_Upf1"/>
</dbReference>
<evidence type="ECO:0000256" key="6">
    <source>
        <dbReference type="SAM" id="Coils"/>
    </source>
</evidence>
<dbReference type="OrthoDB" id="45637at2157"/>
<dbReference type="InterPro" id="IPR014001">
    <property type="entry name" value="Helicase_ATP-bd"/>
</dbReference>
<dbReference type="PATRIC" id="fig|647171.4.peg.605"/>
<dbReference type="FunFam" id="3.40.50.300:FF:000326">
    <property type="entry name" value="P-loop containing nucleoside triphosphate hydrolase"/>
    <property type="match status" value="1"/>
</dbReference>
<keyword evidence="2" id="KW-0547">Nucleotide-binding</keyword>
<dbReference type="Gene3D" id="3.40.50.300">
    <property type="entry name" value="P-loop containing nucleotide triphosphate hydrolases"/>
    <property type="match status" value="2"/>
</dbReference>
<evidence type="ECO:0000256" key="2">
    <source>
        <dbReference type="ARBA" id="ARBA00022741"/>
    </source>
</evidence>
<gene>
    <name evidence="8" type="ORF">MetfoDRAFT_0613</name>
</gene>
<dbReference type="STRING" id="647171.MetfoDRAFT_0613"/>
<dbReference type="GO" id="GO:0043139">
    <property type="term" value="F:5'-3' DNA helicase activity"/>
    <property type="evidence" value="ECO:0007669"/>
    <property type="project" value="TreeGrafter"/>
</dbReference>
<organism evidence="8 9">
    <name type="scientific">Methanotorris formicicus Mc-S-70</name>
    <dbReference type="NCBI Taxonomy" id="647171"/>
    <lineage>
        <taxon>Archaea</taxon>
        <taxon>Methanobacteriati</taxon>
        <taxon>Methanobacteriota</taxon>
        <taxon>Methanomada group</taxon>
        <taxon>Methanococci</taxon>
        <taxon>Methanococcales</taxon>
        <taxon>Methanocaldococcaceae</taxon>
        <taxon>Methanotorris</taxon>
    </lineage>
</organism>
<dbReference type="GO" id="GO:0016787">
    <property type="term" value="F:hydrolase activity"/>
    <property type="evidence" value="ECO:0007669"/>
    <property type="project" value="UniProtKB-KW"/>
</dbReference>
<evidence type="ECO:0000259" key="7">
    <source>
        <dbReference type="SMART" id="SM00487"/>
    </source>
</evidence>
<dbReference type="RefSeq" id="WP_007044056.1">
    <property type="nucleotide sequence ID" value="NZ_AGJL01000011.1"/>
</dbReference>
<proteinExistence type="inferred from homology"/>
<dbReference type="InterPro" id="IPR041677">
    <property type="entry name" value="DNA2/NAM7_AAA_11"/>
</dbReference>
<protein>
    <submittedName>
        <fullName evidence="8">DNA helicase</fullName>
    </submittedName>
</protein>
<keyword evidence="5" id="KW-0067">ATP-binding</keyword>
<dbReference type="PANTHER" id="PTHR43788">
    <property type="entry name" value="DNA2/NAM7 HELICASE FAMILY MEMBER"/>
    <property type="match status" value="1"/>
</dbReference>
<dbReference type="InterPro" id="IPR050534">
    <property type="entry name" value="Coronavir_polyprotein_1ab"/>
</dbReference>
<accession>H1KXU0</accession>
<evidence type="ECO:0000313" key="8">
    <source>
        <dbReference type="EMBL" id="EHP87932.1"/>
    </source>
</evidence>
<dbReference type="Proteomes" id="UP000003706">
    <property type="component" value="Unassembled WGS sequence"/>
</dbReference>
<dbReference type="NCBIfam" id="TIGR00376">
    <property type="entry name" value="IGHMBP2 family helicase"/>
    <property type="match status" value="1"/>
</dbReference>
<evidence type="ECO:0000256" key="4">
    <source>
        <dbReference type="ARBA" id="ARBA00022806"/>
    </source>
</evidence>
<keyword evidence="4 8" id="KW-0347">Helicase</keyword>
<name>H1KXU0_9EURY</name>
<feature type="domain" description="Helicase ATP-binding" evidence="7">
    <location>
        <begin position="169"/>
        <end position="451"/>
    </location>
</feature>
<dbReference type="EMBL" id="AGJL01000011">
    <property type="protein sequence ID" value="EHP87932.1"/>
    <property type="molecule type" value="Genomic_DNA"/>
</dbReference>
<dbReference type="GO" id="GO:0005694">
    <property type="term" value="C:chromosome"/>
    <property type="evidence" value="ECO:0007669"/>
    <property type="project" value="UniProtKB-ARBA"/>
</dbReference>